<name>A0A975I889_9RHOB</name>
<dbReference type="AlphaFoldDB" id="A0A975I889"/>
<dbReference type="Pfam" id="PF10090">
    <property type="entry name" value="HPTransfase"/>
    <property type="match status" value="1"/>
</dbReference>
<reference evidence="2" key="1">
    <citation type="submission" date="2020-07" db="EMBL/GenBank/DDBJ databases">
        <title>Genome sequences of bacteria associated with the marine, planktonic diatom Thalassiosira profunda strain ECT2AJA-044.</title>
        <authorList>
            <person name="Gargas C.B."/>
            <person name="Roberts W.R."/>
            <person name="Alverson A.J."/>
        </authorList>
    </citation>
    <scope>NUCLEOTIDE SEQUENCE</scope>
    <source>
        <strain evidence="2">ECT2AJA-044</strain>
    </source>
</reference>
<dbReference type="KEGG" id="cact:HZ995_14325"/>
<organism evidence="2 3">
    <name type="scientific">Cognatishimia activa</name>
    <dbReference type="NCBI Taxonomy" id="1715691"/>
    <lineage>
        <taxon>Bacteria</taxon>
        <taxon>Pseudomonadati</taxon>
        <taxon>Pseudomonadota</taxon>
        <taxon>Alphaproteobacteria</taxon>
        <taxon>Rhodobacterales</taxon>
        <taxon>Paracoccaceae</taxon>
        <taxon>Cognatishimia</taxon>
    </lineage>
</organism>
<sequence length="195" mass="21679">MSNSNYADLVASRICHDLINPVGAIANGVELFEMTGGAEAEMELISEGIFHTSARVRFFRIAFGVSDSEQTIPTTEVKSIFDDCRNERVIIQWRVDQPMPRRELRAAFLAILCVEQALPRGGDIVISHDNGWQIIANADAIDADPLLWEPLAENEAPTHVSPTTVPFALLPQTLKELQFLPTVLISNTRLSLYFD</sequence>
<protein>
    <submittedName>
        <fullName evidence="2">Histidine phosphotransferase</fullName>
    </submittedName>
</protein>
<dbReference type="RefSeq" id="WP_209356340.1">
    <property type="nucleotide sequence ID" value="NZ_CP060010.1"/>
</dbReference>
<evidence type="ECO:0000259" key="1">
    <source>
        <dbReference type="Pfam" id="PF10090"/>
    </source>
</evidence>
<dbReference type="Proteomes" id="UP000665026">
    <property type="component" value="Chromosome"/>
</dbReference>
<dbReference type="EMBL" id="CP060010">
    <property type="protein sequence ID" value="QTN35636.1"/>
    <property type="molecule type" value="Genomic_DNA"/>
</dbReference>
<dbReference type="Gene3D" id="3.30.565.10">
    <property type="entry name" value="Histidine kinase-like ATPase, C-terminal domain"/>
    <property type="match status" value="1"/>
</dbReference>
<evidence type="ECO:0000313" key="2">
    <source>
        <dbReference type="EMBL" id="QTN35636.1"/>
    </source>
</evidence>
<feature type="domain" description="Histidine phosphotransferase ChpT C-terminal" evidence="1">
    <location>
        <begin position="76"/>
        <end position="176"/>
    </location>
</feature>
<dbReference type="Gene3D" id="1.10.287.130">
    <property type="match status" value="1"/>
</dbReference>
<dbReference type="InterPro" id="IPR018762">
    <property type="entry name" value="ChpT_C"/>
</dbReference>
<evidence type="ECO:0000313" key="3">
    <source>
        <dbReference type="Proteomes" id="UP000665026"/>
    </source>
</evidence>
<dbReference type="InterPro" id="IPR036890">
    <property type="entry name" value="HATPase_C_sf"/>
</dbReference>
<gene>
    <name evidence="2" type="ORF">HZ995_14325</name>
</gene>
<accession>A0A975I889</accession>
<proteinExistence type="predicted"/>